<protein>
    <submittedName>
        <fullName evidence="8">Flagellar assembly protein J</fullName>
    </submittedName>
</protein>
<dbReference type="RefSeq" id="WP_023393229.1">
    <property type="nucleotide sequence ID" value="NZ_ASGZ01000008.1"/>
</dbReference>
<evidence type="ECO:0000256" key="3">
    <source>
        <dbReference type="ARBA" id="ARBA00022692"/>
    </source>
</evidence>
<feature type="transmembrane region" description="Helical" evidence="6">
    <location>
        <begin position="328"/>
        <end position="346"/>
    </location>
</feature>
<dbReference type="STRING" id="1324957.K933_03190"/>
<dbReference type="AlphaFoldDB" id="V4HID5"/>
<evidence type="ECO:0000313" key="8">
    <source>
        <dbReference type="EMBL" id="ESP89528.1"/>
    </source>
</evidence>
<evidence type="ECO:0000313" key="9">
    <source>
        <dbReference type="Proteomes" id="UP000017840"/>
    </source>
</evidence>
<evidence type="ECO:0000256" key="2">
    <source>
        <dbReference type="ARBA" id="ARBA00022475"/>
    </source>
</evidence>
<dbReference type="Pfam" id="PF00482">
    <property type="entry name" value="T2SSF"/>
    <property type="match status" value="1"/>
</dbReference>
<feature type="transmembrane region" description="Helical" evidence="6">
    <location>
        <begin position="285"/>
        <end position="308"/>
    </location>
</feature>
<evidence type="ECO:0000256" key="6">
    <source>
        <dbReference type="SAM" id="Phobius"/>
    </source>
</evidence>
<dbReference type="eggNOG" id="arCOG01809">
    <property type="taxonomic scope" value="Archaea"/>
</dbReference>
<feature type="transmembrane region" description="Helical" evidence="6">
    <location>
        <begin position="38"/>
        <end position="62"/>
    </location>
</feature>
<dbReference type="InterPro" id="IPR056569">
    <property type="entry name" value="ArlJ-like"/>
</dbReference>
<sequence length="583" mass="63783">MSTDTSGGSSGLFPESLLEFAASLSDSYDALEMSKRKYVGYVLVPASGFLLLTLAAAVALPFDLSVRLPIPLLGLLAFGTAVIYPKIYLNSRQAAIENQLHLVMTHLTVLSTTNIDRMQVFRTLASEEEYGAAAEELGRVVHLVDTWNQSLDDALRRRAKEVPSDAMSDFFDRLGYTIGAGQSLDDFLLSEQDAVIQNYITVYEGALANLEVMKDLYMSMILSMTFALVFAIVLPILTGNDPTLTVAAVIVMFMLVQLGFYVVIRAMAPYDPLWFHSERGAPSDARLWGSLIVGVALTFALIAVVGAGLFGYGPGLPGLLFFLDDVPLPLYLCVPVTPLTITGVVLRIEERNIVERDGEFPSFIRALGAAESAKQSTTGDVLITLHQKDFGALSADITRLYRRLNVRIDPGQAWYTFATDTRSYLIQKFSDMYLEGRAMGGRPKQLGELISTNMTTVMQLREQRQQATTTMIGLLYGITSASAFAFFIGLQVVQILADLSNQFNLTGAGGIGQIIYAGVYDIPLIEYLLLLVILFNALLSSVMIRTIDGGNKANAYLHFVLMTWLGCLVSILTKILVSNILSI</sequence>
<name>V4HID5_9EURY</name>
<keyword evidence="8" id="KW-0969">Cilium</keyword>
<accession>V4HID5</accession>
<feature type="transmembrane region" description="Helical" evidence="6">
    <location>
        <begin position="216"/>
        <end position="237"/>
    </location>
</feature>
<comment type="subcellular location">
    <subcellularLocation>
        <location evidence="1">Cell membrane</location>
        <topology evidence="1">Multi-pass membrane protein</topology>
    </subcellularLocation>
</comment>
<dbReference type="InterPro" id="IPR018076">
    <property type="entry name" value="T2SS_GspF_dom"/>
</dbReference>
<comment type="caution">
    <text evidence="8">The sequence shown here is derived from an EMBL/GenBank/DDBJ whole genome shotgun (WGS) entry which is preliminary data.</text>
</comment>
<evidence type="ECO:0000259" key="7">
    <source>
        <dbReference type="Pfam" id="PF00482"/>
    </source>
</evidence>
<feature type="domain" description="Type II secretion system protein GspF" evidence="7">
    <location>
        <begin position="105"/>
        <end position="230"/>
    </location>
</feature>
<evidence type="ECO:0000256" key="4">
    <source>
        <dbReference type="ARBA" id="ARBA00022989"/>
    </source>
</evidence>
<dbReference type="NCBIfam" id="NF004704">
    <property type="entry name" value="PRK06041.1-2"/>
    <property type="match status" value="1"/>
</dbReference>
<gene>
    <name evidence="8" type="ORF">K933_03190</name>
</gene>
<keyword evidence="4 6" id="KW-1133">Transmembrane helix</keyword>
<keyword evidence="8" id="KW-0966">Cell projection</keyword>
<feature type="transmembrane region" description="Helical" evidence="6">
    <location>
        <begin position="474"/>
        <end position="497"/>
    </location>
</feature>
<keyword evidence="5 6" id="KW-0472">Membrane</keyword>
<proteinExistence type="predicted"/>
<reference evidence="8 9" key="1">
    <citation type="journal article" date="2013" name="Genome Announc.">
        <title>Draft Genome Sequence of 'Candidatus Halobonum tyrrellensis' Strain G22, Isolated from the Hypersaline Waters of Lake Tyrrell, Australia.</title>
        <authorList>
            <person name="Ugalde J.A."/>
            <person name="Narasingarao P."/>
            <person name="Kuo S."/>
            <person name="Podell S."/>
            <person name="Allen E.E."/>
        </authorList>
    </citation>
    <scope>NUCLEOTIDE SEQUENCE [LARGE SCALE GENOMIC DNA]</scope>
    <source>
        <strain evidence="8 9">G22</strain>
    </source>
</reference>
<keyword evidence="2" id="KW-1003">Cell membrane</keyword>
<keyword evidence="8" id="KW-0282">Flagellum</keyword>
<dbReference type="PATRIC" id="fig|1324957.4.peg.648"/>
<feature type="transmembrane region" description="Helical" evidence="6">
    <location>
        <begin position="68"/>
        <end position="89"/>
    </location>
</feature>
<feature type="transmembrane region" description="Helical" evidence="6">
    <location>
        <begin position="243"/>
        <end position="264"/>
    </location>
</feature>
<keyword evidence="3 6" id="KW-0812">Transmembrane</keyword>
<evidence type="ECO:0000256" key="5">
    <source>
        <dbReference type="ARBA" id="ARBA00023136"/>
    </source>
</evidence>
<feature type="transmembrane region" description="Helical" evidence="6">
    <location>
        <begin position="527"/>
        <end position="544"/>
    </location>
</feature>
<dbReference type="EMBL" id="ASGZ01000008">
    <property type="protein sequence ID" value="ESP89528.1"/>
    <property type="molecule type" value="Genomic_DNA"/>
</dbReference>
<evidence type="ECO:0000256" key="1">
    <source>
        <dbReference type="ARBA" id="ARBA00004651"/>
    </source>
</evidence>
<dbReference type="Proteomes" id="UP000017840">
    <property type="component" value="Unassembled WGS sequence"/>
</dbReference>
<organism evidence="8 9">
    <name type="scientific">Candidatus Halobonum tyrrellensis G22</name>
    <dbReference type="NCBI Taxonomy" id="1324957"/>
    <lineage>
        <taxon>Archaea</taxon>
        <taxon>Methanobacteriati</taxon>
        <taxon>Methanobacteriota</taxon>
        <taxon>Stenosarchaea group</taxon>
        <taxon>Halobacteria</taxon>
        <taxon>Halobacteriales</taxon>
        <taxon>Haloferacaceae</taxon>
        <taxon>Candidatus Halobonum</taxon>
    </lineage>
</organism>
<dbReference type="PANTHER" id="PTHR35402:SF2">
    <property type="entry name" value="FLAGELLA ACCESSORY PROTEIN J"/>
    <property type="match status" value="1"/>
</dbReference>
<feature type="transmembrane region" description="Helical" evidence="6">
    <location>
        <begin position="503"/>
        <end position="520"/>
    </location>
</feature>
<dbReference type="GO" id="GO:0005886">
    <property type="term" value="C:plasma membrane"/>
    <property type="evidence" value="ECO:0007669"/>
    <property type="project" value="UniProtKB-SubCell"/>
</dbReference>
<dbReference type="PANTHER" id="PTHR35402">
    <property type="entry name" value="INTEGRAL MEMBRANE PROTEIN-RELATED"/>
    <property type="match status" value="1"/>
</dbReference>
<dbReference type="OrthoDB" id="141855at2157"/>
<feature type="transmembrane region" description="Helical" evidence="6">
    <location>
        <begin position="556"/>
        <end position="577"/>
    </location>
</feature>
<keyword evidence="9" id="KW-1185">Reference proteome</keyword>